<dbReference type="VEuPathDB" id="TriTrypDB:LpyrH10_06_4760"/>
<gene>
    <name evidence="2" type="ORF">ABB37_04106</name>
</gene>
<dbReference type="SUPFAM" id="SSF53474">
    <property type="entry name" value="alpha/beta-Hydrolases"/>
    <property type="match status" value="1"/>
</dbReference>
<dbReference type="EMBL" id="LGTL01000006">
    <property type="protein sequence ID" value="KPA81851.1"/>
    <property type="molecule type" value="Genomic_DNA"/>
</dbReference>
<dbReference type="OMA" id="WGGKIAC"/>
<evidence type="ECO:0000259" key="1">
    <source>
        <dbReference type="Pfam" id="PF01738"/>
    </source>
</evidence>
<dbReference type="InterPro" id="IPR029058">
    <property type="entry name" value="AB_hydrolase_fold"/>
</dbReference>
<dbReference type="RefSeq" id="XP_015660290.1">
    <property type="nucleotide sequence ID" value="XM_015801670.1"/>
</dbReference>
<comment type="caution">
    <text evidence="2">The sequence shown here is derived from an EMBL/GenBank/DDBJ whole genome shotgun (WGS) entry which is preliminary data.</text>
</comment>
<dbReference type="OrthoDB" id="2147163at2759"/>
<sequence>MSSGHPNRCCPTDATAATCVYHPTGDNLYVAGPLDSKAGLICVSDIFGMLPNSQRLADLFASQGYLVVMPDFFGKKAWSRDEYPPNYDSQKWKDFLAYASDFEYHKPRVTRAVQMLHKMGCEKVGIIGLCWGAALSFQAAADGTVDSVCTAHPSFFNADSVKAAKTPVLVMPSMDEPNFDDVEAAVNAHPVEPHVYRRFDKIPHGYFGSRYDPDTYTPEQLEEVEVARQLALDFFKKTLH</sequence>
<dbReference type="GeneID" id="26904397"/>
<accession>A0A0M9G3T9</accession>
<dbReference type="EMBL" id="LGTL01000006">
    <property type="protein sequence ID" value="KPA81850.1"/>
    <property type="molecule type" value="Genomic_DNA"/>
</dbReference>
<dbReference type="Pfam" id="PF01738">
    <property type="entry name" value="DLH"/>
    <property type="match status" value="1"/>
</dbReference>
<dbReference type="RefSeq" id="XP_015660289.1">
    <property type="nucleotide sequence ID" value="XM_015801669.1"/>
</dbReference>
<evidence type="ECO:0000313" key="2">
    <source>
        <dbReference type="EMBL" id="KPA81850.1"/>
    </source>
</evidence>
<evidence type="ECO:0000313" key="3">
    <source>
        <dbReference type="Proteomes" id="UP000037923"/>
    </source>
</evidence>
<dbReference type="InterPro" id="IPR002925">
    <property type="entry name" value="Dienelactn_hydro"/>
</dbReference>
<name>A0A0M9G3T9_LEPPY</name>
<organism evidence="2 3">
    <name type="scientific">Leptomonas pyrrhocoris</name>
    <name type="common">Firebug parasite</name>
    <dbReference type="NCBI Taxonomy" id="157538"/>
    <lineage>
        <taxon>Eukaryota</taxon>
        <taxon>Discoba</taxon>
        <taxon>Euglenozoa</taxon>
        <taxon>Kinetoplastea</taxon>
        <taxon>Metakinetoplastina</taxon>
        <taxon>Trypanosomatida</taxon>
        <taxon>Trypanosomatidae</taxon>
        <taxon>Leishmaniinae</taxon>
        <taxon>Leptomonas</taxon>
    </lineage>
</organism>
<dbReference type="PANTHER" id="PTHR47668:SF1">
    <property type="entry name" value="DIENELACTONE HYDROLASE DOMAIN-CONTAINING PROTEIN-RELATED"/>
    <property type="match status" value="1"/>
</dbReference>
<dbReference type="Proteomes" id="UP000037923">
    <property type="component" value="Unassembled WGS sequence"/>
</dbReference>
<dbReference type="PANTHER" id="PTHR47668">
    <property type="entry name" value="DIENELACTONE HYDROLASE FAMILY PROTEIN (AFU_ORTHOLOGUE AFUA_6G01940)"/>
    <property type="match status" value="1"/>
</dbReference>
<keyword evidence="3" id="KW-1185">Reference proteome</keyword>
<dbReference type="AlphaFoldDB" id="A0A0M9G3T9"/>
<dbReference type="Gene3D" id="3.40.50.1820">
    <property type="entry name" value="alpha/beta hydrolase"/>
    <property type="match status" value="1"/>
</dbReference>
<protein>
    <submittedName>
        <fullName evidence="2">Endo-1-like protein</fullName>
    </submittedName>
</protein>
<proteinExistence type="predicted"/>
<reference evidence="2 3" key="1">
    <citation type="submission" date="2015-07" db="EMBL/GenBank/DDBJ databases">
        <title>High-quality genome of monoxenous trypanosomatid Leptomonas pyrrhocoris.</title>
        <authorList>
            <person name="Flegontov P."/>
            <person name="Butenko A."/>
            <person name="Firsov S."/>
            <person name="Vlcek C."/>
            <person name="Logacheva M.D."/>
            <person name="Field M."/>
            <person name="Filatov D."/>
            <person name="Flegontova O."/>
            <person name="Gerasimov E."/>
            <person name="Jackson A.P."/>
            <person name="Kelly S."/>
            <person name="Opperdoes F."/>
            <person name="O'Reilly A."/>
            <person name="Votypka J."/>
            <person name="Yurchenko V."/>
            <person name="Lukes J."/>
        </authorList>
    </citation>
    <scope>NUCLEOTIDE SEQUENCE [LARGE SCALE GENOMIC DNA]</scope>
    <source>
        <strain evidence="2">H10</strain>
    </source>
</reference>
<feature type="domain" description="Dienelactone hydrolase" evidence="1">
    <location>
        <begin position="29"/>
        <end position="237"/>
    </location>
</feature>
<dbReference type="GO" id="GO:0016787">
    <property type="term" value="F:hydrolase activity"/>
    <property type="evidence" value="ECO:0007669"/>
    <property type="project" value="InterPro"/>
</dbReference>